<dbReference type="GO" id="GO:0003677">
    <property type="term" value="F:DNA binding"/>
    <property type="evidence" value="ECO:0007669"/>
    <property type="project" value="UniProtKB-KW"/>
</dbReference>
<keyword evidence="4 10" id="KW-0863">Zinc-finger</keyword>
<evidence type="ECO:0000256" key="7">
    <source>
        <dbReference type="ARBA" id="ARBA00023125"/>
    </source>
</evidence>
<dbReference type="GO" id="GO:0006355">
    <property type="term" value="P:regulation of DNA-templated transcription"/>
    <property type="evidence" value="ECO:0007669"/>
    <property type="project" value="UniProtKB-ARBA"/>
</dbReference>
<dbReference type="FunFam" id="3.30.160.60:FF:000112">
    <property type="entry name" value="Mds1 and evi1 complex locus protein"/>
    <property type="match status" value="1"/>
</dbReference>
<dbReference type="Gene3D" id="3.30.160.60">
    <property type="entry name" value="Classic Zinc Finger"/>
    <property type="match status" value="7"/>
</dbReference>
<reference evidence="13" key="1">
    <citation type="submission" date="2022-01" db="EMBL/GenBank/DDBJ databases">
        <authorList>
            <person name="King R."/>
        </authorList>
    </citation>
    <scope>NUCLEOTIDE SEQUENCE</scope>
</reference>
<dbReference type="InterPro" id="IPR050331">
    <property type="entry name" value="Zinc_finger"/>
</dbReference>
<dbReference type="EMBL" id="OU900096">
    <property type="protein sequence ID" value="CAG9860591.1"/>
    <property type="molecule type" value="Genomic_DNA"/>
</dbReference>
<dbReference type="PANTHER" id="PTHR16515">
    <property type="entry name" value="PR DOMAIN ZINC FINGER PROTEIN"/>
    <property type="match status" value="1"/>
</dbReference>
<feature type="domain" description="C2H2-type" evidence="12">
    <location>
        <begin position="396"/>
        <end position="423"/>
    </location>
</feature>
<feature type="domain" description="C2H2-type" evidence="12">
    <location>
        <begin position="310"/>
        <end position="338"/>
    </location>
</feature>
<dbReference type="InterPro" id="IPR046341">
    <property type="entry name" value="SET_dom_sf"/>
</dbReference>
<keyword evidence="5" id="KW-0862">Zinc</keyword>
<evidence type="ECO:0000313" key="14">
    <source>
        <dbReference type="Proteomes" id="UP001153712"/>
    </source>
</evidence>
<feature type="compositionally biased region" description="Basic and acidic residues" evidence="11">
    <location>
        <begin position="252"/>
        <end position="261"/>
    </location>
</feature>
<dbReference type="GO" id="GO:0008170">
    <property type="term" value="F:N-methyltransferase activity"/>
    <property type="evidence" value="ECO:0007669"/>
    <property type="project" value="UniProtKB-ARBA"/>
</dbReference>
<organism evidence="13 14">
    <name type="scientific">Phyllotreta striolata</name>
    <name type="common">Striped flea beetle</name>
    <name type="synonym">Crioceris striolata</name>
    <dbReference type="NCBI Taxonomy" id="444603"/>
    <lineage>
        <taxon>Eukaryota</taxon>
        <taxon>Metazoa</taxon>
        <taxon>Ecdysozoa</taxon>
        <taxon>Arthropoda</taxon>
        <taxon>Hexapoda</taxon>
        <taxon>Insecta</taxon>
        <taxon>Pterygota</taxon>
        <taxon>Neoptera</taxon>
        <taxon>Endopterygota</taxon>
        <taxon>Coleoptera</taxon>
        <taxon>Polyphaga</taxon>
        <taxon>Cucujiformia</taxon>
        <taxon>Chrysomeloidea</taxon>
        <taxon>Chrysomelidae</taxon>
        <taxon>Galerucinae</taxon>
        <taxon>Alticini</taxon>
        <taxon>Phyllotreta</taxon>
    </lineage>
</organism>
<keyword evidence="14" id="KW-1185">Reference proteome</keyword>
<dbReference type="FunFam" id="3.30.160.60:FF:000126">
    <property type="entry name" value="Mds1 and evi1 complex locus protein"/>
    <property type="match status" value="1"/>
</dbReference>
<dbReference type="FunFam" id="3.30.160.60:FF:000653">
    <property type="entry name" value="Zinc finger protein Pegasus"/>
    <property type="match status" value="1"/>
</dbReference>
<proteinExistence type="predicted"/>
<evidence type="ECO:0000256" key="5">
    <source>
        <dbReference type="ARBA" id="ARBA00022833"/>
    </source>
</evidence>
<dbReference type="SUPFAM" id="SSF57667">
    <property type="entry name" value="beta-beta-alpha zinc fingers"/>
    <property type="match status" value="5"/>
</dbReference>
<evidence type="ECO:0000313" key="13">
    <source>
        <dbReference type="EMBL" id="CAG9860591.1"/>
    </source>
</evidence>
<evidence type="ECO:0000256" key="6">
    <source>
        <dbReference type="ARBA" id="ARBA00023015"/>
    </source>
</evidence>
<dbReference type="AlphaFoldDB" id="A0A9N9TQZ3"/>
<dbReference type="Proteomes" id="UP001153712">
    <property type="component" value="Chromosome 3"/>
</dbReference>
<dbReference type="GO" id="GO:0008757">
    <property type="term" value="F:S-adenosylmethionine-dependent methyltransferase activity"/>
    <property type="evidence" value="ECO:0007669"/>
    <property type="project" value="UniProtKB-ARBA"/>
</dbReference>
<feature type="region of interest" description="Disordered" evidence="11">
    <location>
        <begin position="243"/>
        <end position="275"/>
    </location>
</feature>
<dbReference type="PROSITE" id="PS50157">
    <property type="entry name" value="ZINC_FINGER_C2H2_2"/>
    <property type="match status" value="8"/>
</dbReference>
<evidence type="ECO:0000256" key="9">
    <source>
        <dbReference type="ARBA" id="ARBA00023242"/>
    </source>
</evidence>
<dbReference type="PANTHER" id="PTHR16515:SF49">
    <property type="entry name" value="GASTRULA ZINC FINGER PROTEIN XLCGF49.1-LIKE-RELATED"/>
    <property type="match status" value="1"/>
</dbReference>
<keyword evidence="9" id="KW-0539">Nucleus</keyword>
<dbReference type="GO" id="GO:0008270">
    <property type="term" value="F:zinc ion binding"/>
    <property type="evidence" value="ECO:0007669"/>
    <property type="project" value="UniProtKB-KW"/>
</dbReference>
<dbReference type="InterPro" id="IPR013087">
    <property type="entry name" value="Znf_C2H2_type"/>
</dbReference>
<dbReference type="FunFam" id="3.30.160.60:FF:000159">
    <property type="entry name" value="Mds1 and evi1 complex locus protein"/>
    <property type="match status" value="1"/>
</dbReference>
<feature type="domain" description="C2H2-type" evidence="12">
    <location>
        <begin position="368"/>
        <end position="395"/>
    </location>
</feature>
<feature type="domain" description="C2H2-type" evidence="12">
    <location>
        <begin position="723"/>
        <end position="750"/>
    </location>
</feature>
<gene>
    <name evidence="13" type="ORF">PHYEVI_LOCUS6941</name>
</gene>
<sequence>MRYKSIARKIAAQDESEQPLLNSVFLEIDVQSRYCEGYWEVCDDELEVTDREHYQNNRKPAERMVPPQEEAENSQYYNFDKNYCKAQSVDSKSKTIINDILVENNLDLVKQEKTKIDLYSANDGDITASRLLPNELELREEGVFAKTTVIKGTKYGPFQGKWASVPHDTKYAWEIITGSGVRGWLDGSINHRNWLKFIKIASTKTEANVKYILHGGQLWYETAKDVPTDCELVLTPKEPLSLQDMFGDSTSADERSDRETASQHSGTIDDREDDEDISESRCYVCDQIFNDVDILDEHLISKHNYRRDEYQCNYCSKAYSYRPCLIKHRAIKHGETKKYHCENCPKVFTDPSNLQRHIRTHHVGARSHACPECGKTFATSSGLKQHTHIHSSVKPFQCEVCFKAYTQFSNLCRHKRMHADCRMQIKCVKCGQSFSTVTSLSKHKRFCDSTSSAPFANQPHIPVSPVTMAGNDSFNLYRSGCLPFFPPQLSTYPFFPAASVIPPLFFNQMSKVAEENVESKRRKLSPDHEKFSHNLDIFSSKKSDLLLPKFTPPKNLDFGRSLEYSNPSLNLKAPSKSMPKDLSNKPASAANEETDKPLDLSGWKKSALLVKQQEESEISAHSESESLIEIVDDRNPSPKNAPSTQQMICPRPVHPVLPTDLCRNLVYNYQNPDNERLLPFPFHHRFSFLNGFQPQRMDMMRSNVKPFQDVMHQYSQGKIKDRYACKFCGKIFPRSANLTRHLRTHTGEQPYKCIYCERSFSISSNLQRHVRNIHNKEKPFKCSLCERCFGQQTNLDRHLKKHEVDEANGSIAPADSPASSNENEREDACFDEIRSFMGKVTFGSAEYYNMNEFVSPASANVERLKKEDEDSETNSELVEDYVPPKLNFDVKCKQDNEELVKNNDHVVKVST</sequence>
<evidence type="ECO:0000256" key="4">
    <source>
        <dbReference type="ARBA" id="ARBA00022771"/>
    </source>
</evidence>
<dbReference type="InterPro" id="IPR001214">
    <property type="entry name" value="SET_dom"/>
</dbReference>
<dbReference type="SMART" id="SM00355">
    <property type="entry name" value="ZnF_C2H2"/>
    <property type="match status" value="9"/>
</dbReference>
<feature type="region of interest" description="Disordered" evidence="11">
    <location>
        <begin position="569"/>
        <end position="598"/>
    </location>
</feature>
<dbReference type="FunFam" id="3.30.160.60:FF:000150">
    <property type="entry name" value="Mds1 and evi1 complex locus protein"/>
    <property type="match status" value="1"/>
</dbReference>
<dbReference type="InterPro" id="IPR036236">
    <property type="entry name" value="Znf_C2H2_sf"/>
</dbReference>
<evidence type="ECO:0000256" key="11">
    <source>
        <dbReference type="SAM" id="MobiDB-lite"/>
    </source>
</evidence>
<dbReference type="FunFam" id="3.30.160.60:FF:001912">
    <property type="entry name" value="Hamlet, isoform B"/>
    <property type="match status" value="1"/>
</dbReference>
<evidence type="ECO:0000259" key="12">
    <source>
        <dbReference type="PROSITE" id="PS50157"/>
    </source>
</evidence>
<dbReference type="Pfam" id="PF00096">
    <property type="entry name" value="zf-C2H2"/>
    <property type="match status" value="6"/>
</dbReference>
<dbReference type="GO" id="GO:0005634">
    <property type="term" value="C:nucleus"/>
    <property type="evidence" value="ECO:0007669"/>
    <property type="project" value="UniProtKB-SubCell"/>
</dbReference>
<name>A0A9N9TQZ3_PHYSR</name>
<dbReference type="PROSITE" id="PS00028">
    <property type="entry name" value="ZINC_FINGER_C2H2_1"/>
    <property type="match status" value="7"/>
</dbReference>
<dbReference type="Gene3D" id="2.170.270.10">
    <property type="entry name" value="SET domain"/>
    <property type="match status" value="1"/>
</dbReference>
<keyword evidence="6" id="KW-0805">Transcription regulation</keyword>
<dbReference type="OrthoDB" id="9368434at2759"/>
<feature type="domain" description="C2H2-type" evidence="12">
    <location>
        <begin position="780"/>
        <end position="807"/>
    </location>
</feature>
<feature type="domain" description="C2H2-type" evidence="12">
    <location>
        <begin position="425"/>
        <end position="454"/>
    </location>
</feature>
<dbReference type="CDD" id="cd19201">
    <property type="entry name" value="PR-SET_ZFPM"/>
    <property type="match status" value="1"/>
</dbReference>
<comment type="subcellular location">
    <subcellularLocation>
        <location evidence="1">Nucleus</location>
    </subcellularLocation>
</comment>
<dbReference type="Pfam" id="PF21549">
    <property type="entry name" value="PRDM2_PR"/>
    <property type="match status" value="1"/>
</dbReference>
<accession>A0A9N9TQZ3</accession>
<evidence type="ECO:0000256" key="3">
    <source>
        <dbReference type="ARBA" id="ARBA00022737"/>
    </source>
</evidence>
<evidence type="ECO:0000256" key="10">
    <source>
        <dbReference type="PROSITE-ProRule" id="PRU00042"/>
    </source>
</evidence>
<keyword evidence="2" id="KW-0479">Metal-binding</keyword>
<keyword evidence="3" id="KW-0677">Repeat</keyword>
<evidence type="ECO:0000256" key="1">
    <source>
        <dbReference type="ARBA" id="ARBA00004123"/>
    </source>
</evidence>
<protein>
    <recommendedName>
        <fullName evidence="12">C2H2-type domain-containing protein</fullName>
    </recommendedName>
</protein>
<evidence type="ECO:0000256" key="8">
    <source>
        <dbReference type="ARBA" id="ARBA00023163"/>
    </source>
</evidence>
<evidence type="ECO:0000256" key="2">
    <source>
        <dbReference type="ARBA" id="ARBA00022723"/>
    </source>
</evidence>
<keyword evidence="8" id="KW-0804">Transcription</keyword>
<feature type="domain" description="C2H2-type" evidence="12">
    <location>
        <begin position="339"/>
        <end position="367"/>
    </location>
</feature>
<feature type="domain" description="C2H2-type" evidence="12">
    <location>
        <begin position="751"/>
        <end position="779"/>
    </location>
</feature>
<keyword evidence="7" id="KW-0238">DNA-binding</keyword>
<dbReference type="GO" id="GO:0008276">
    <property type="term" value="F:protein methyltransferase activity"/>
    <property type="evidence" value="ECO:0007669"/>
    <property type="project" value="UniProtKB-ARBA"/>
</dbReference>